<dbReference type="EMBL" id="JAXQNO010000016">
    <property type="protein sequence ID" value="KAK4781818.1"/>
    <property type="molecule type" value="Genomic_DNA"/>
</dbReference>
<dbReference type="SUPFAM" id="SSF90229">
    <property type="entry name" value="CCCH zinc finger"/>
    <property type="match status" value="1"/>
</dbReference>
<dbReference type="Pfam" id="PF00642">
    <property type="entry name" value="zf-CCCH"/>
    <property type="match status" value="1"/>
</dbReference>
<reference evidence="10 11" key="1">
    <citation type="journal article" date="2023" name="Hortic Res">
        <title>Pangenome of water caltrop reveals structural variations and asymmetric subgenome divergence after allopolyploidization.</title>
        <authorList>
            <person name="Zhang X."/>
            <person name="Chen Y."/>
            <person name="Wang L."/>
            <person name="Yuan Y."/>
            <person name="Fang M."/>
            <person name="Shi L."/>
            <person name="Lu R."/>
            <person name="Comes H.P."/>
            <person name="Ma Y."/>
            <person name="Chen Y."/>
            <person name="Huang G."/>
            <person name="Zhou Y."/>
            <person name="Zheng Z."/>
            <person name="Qiu Y."/>
        </authorList>
    </citation>
    <scope>NUCLEOTIDE SEQUENCE [LARGE SCALE GENOMIC DNA]</scope>
    <source>
        <strain evidence="10">F231</strain>
    </source>
</reference>
<evidence type="ECO:0000259" key="8">
    <source>
        <dbReference type="PROSITE" id="PS50102"/>
    </source>
</evidence>
<organism evidence="10 11">
    <name type="scientific">Trapa natans</name>
    <name type="common">Water chestnut</name>
    <dbReference type="NCBI Taxonomy" id="22666"/>
    <lineage>
        <taxon>Eukaryota</taxon>
        <taxon>Viridiplantae</taxon>
        <taxon>Streptophyta</taxon>
        <taxon>Embryophyta</taxon>
        <taxon>Tracheophyta</taxon>
        <taxon>Spermatophyta</taxon>
        <taxon>Magnoliopsida</taxon>
        <taxon>eudicotyledons</taxon>
        <taxon>Gunneridae</taxon>
        <taxon>Pentapetalae</taxon>
        <taxon>rosids</taxon>
        <taxon>malvids</taxon>
        <taxon>Myrtales</taxon>
        <taxon>Lythraceae</taxon>
        <taxon>Trapa</taxon>
    </lineage>
</organism>
<comment type="caution">
    <text evidence="10">The sequence shown here is derived from an EMBL/GenBank/DDBJ whole genome shotgun (WGS) entry which is preliminary data.</text>
</comment>
<dbReference type="PROSITE" id="PS50103">
    <property type="entry name" value="ZF_C3H1"/>
    <property type="match status" value="1"/>
</dbReference>
<evidence type="ECO:0008006" key="12">
    <source>
        <dbReference type="Google" id="ProtNLM"/>
    </source>
</evidence>
<dbReference type="SMART" id="SM00356">
    <property type="entry name" value="ZnF_C3H1"/>
    <property type="match status" value="1"/>
</dbReference>
<feature type="domain" description="C3H1-type" evidence="9">
    <location>
        <begin position="166"/>
        <end position="193"/>
    </location>
</feature>
<dbReference type="PANTHER" id="PTHR24009:SF40">
    <property type="entry name" value="C3H1-TYPE DOMAIN-CONTAINING PROTEIN"/>
    <property type="match status" value="1"/>
</dbReference>
<dbReference type="InterPro" id="IPR012677">
    <property type="entry name" value="Nucleotide-bd_a/b_plait_sf"/>
</dbReference>
<evidence type="ECO:0000256" key="4">
    <source>
        <dbReference type="ARBA" id="ARBA00022884"/>
    </source>
</evidence>
<proteinExistence type="predicted"/>
<dbReference type="InterPro" id="IPR000504">
    <property type="entry name" value="RRM_dom"/>
</dbReference>
<dbReference type="PROSITE" id="PS50102">
    <property type="entry name" value="RRM"/>
    <property type="match status" value="1"/>
</dbReference>
<dbReference type="GO" id="GO:0003677">
    <property type="term" value="F:DNA binding"/>
    <property type="evidence" value="ECO:0007669"/>
    <property type="project" value="UniProtKB-KW"/>
</dbReference>
<keyword evidence="4 6" id="KW-0694">RNA-binding</keyword>
<keyword evidence="3 7" id="KW-0862">Zinc</keyword>
<dbReference type="InterPro" id="IPR034365">
    <property type="entry name" value="AtC3H46-like_RRM"/>
</dbReference>
<dbReference type="Pfam" id="PF00076">
    <property type="entry name" value="RRM_1"/>
    <property type="match status" value="1"/>
</dbReference>
<dbReference type="InterPro" id="IPR000571">
    <property type="entry name" value="Znf_CCCH"/>
</dbReference>
<keyword evidence="5" id="KW-0238">DNA-binding</keyword>
<evidence type="ECO:0000256" key="1">
    <source>
        <dbReference type="ARBA" id="ARBA00022723"/>
    </source>
</evidence>
<keyword evidence="11" id="KW-1185">Reference proteome</keyword>
<evidence type="ECO:0000313" key="10">
    <source>
        <dbReference type="EMBL" id="KAK4781818.1"/>
    </source>
</evidence>
<dbReference type="AlphaFoldDB" id="A0AAN7R0U8"/>
<dbReference type="Gene3D" id="3.30.70.330">
    <property type="match status" value="1"/>
</dbReference>
<evidence type="ECO:0000256" key="6">
    <source>
        <dbReference type="PROSITE-ProRule" id="PRU00176"/>
    </source>
</evidence>
<keyword evidence="1 7" id="KW-0479">Metal-binding</keyword>
<evidence type="ECO:0000256" key="7">
    <source>
        <dbReference type="PROSITE-ProRule" id="PRU00723"/>
    </source>
</evidence>
<dbReference type="Proteomes" id="UP001346149">
    <property type="component" value="Unassembled WGS sequence"/>
</dbReference>
<keyword evidence="2 7" id="KW-0863">Zinc-finger</keyword>
<feature type="zinc finger region" description="C3H1-type" evidence="7">
    <location>
        <begin position="166"/>
        <end position="193"/>
    </location>
</feature>
<dbReference type="CDD" id="cd12458">
    <property type="entry name" value="RRM_AtC3H46_like"/>
    <property type="match status" value="1"/>
</dbReference>
<dbReference type="FunFam" id="3.30.70.330:FF:000678">
    <property type="entry name" value="zinc finger CCCH domain-containing protein 53-like isoform X2"/>
    <property type="match status" value="1"/>
</dbReference>
<dbReference type="SMART" id="SM00360">
    <property type="entry name" value="RRM"/>
    <property type="match status" value="1"/>
</dbReference>
<dbReference type="GO" id="GO:0003723">
    <property type="term" value="F:RNA binding"/>
    <property type="evidence" value="ECO:0007669"/>
    <property type="project" value="UniProtKB-UniRule"/>
</dbReference>
<evidence type="ECO:0000313" key="11">
    <source>
        <dbReference type="Proteomes" id="UP001346149"/>
    </source>
</evidence>
<feature type="domain" description="RRM" evidence="8">
    <location>
        <begin position="322"/>
        <end position="397"/>
    </location>
</feature>
<dbReference type="Gene3D" id="4.10.1000.10">
    <property type="entry name" value="Zinc finger, CCCH-type"/>
    <property type="match status" value="1"/>
</dbReference>
<dbReference type="InterPro" id="IPR035979">
    <property type="entry name" value="RBD_domain_sf"/>
</dbReference>
<dbReference type="GO" id="GO:0008270">
    <property type="term" value="F:zinc ion binding"/>
    <property type="evidence" value="ECO:0007669"/>
    <property type="project" value="UniProtKB-KW"/>
</dbReference>
<evidence type="ECO:0000259" key="9">
    <source>
        <dbReference type="PROSITE" id="PS50103"/>
    </source>
</evidence>
<sequence length="549" mass="63315">MNALDQSLLYDRIEKLAPEHVEMIMCYLSYHVPDEHGFSLLASASDKLLQEIVSAAKVDLRLALKPPSHVISPPAISARRDSDTMQFQHKQAPGPYQQLYAEEKPEFGYLESKNQQQPQHQFLPFADRLEKFTLGGLDFPIDHFCKNDFDHSLNGRITSQRHYITDYSTKTCHYYIRGYCKHGNNCRYLHDRQASRDAFSPILRQSLNGVYDGQIFLPDSLEKLEIEIVEILKSRRGNPLSIASLPMVYYDRYRKVLQAEGYLTESQRQRKAGHSLTRLLLRLGSIKVIDRPHGQHAVVLAEDAIKYFESRNEGTLINSKSRQIYLTFPAESTFTEEDVAKYFSTYGAVEDVRIPCQHRRMFGFVTFGDPGTVQTILAKGNPHYVCGARVLVKPYKDKSKLIDRKYQEGQLQHLHPYADADPELHSVPRGSEFSRFLQHQQLIMDEHVRAIELERRHLAQLQLMKEHYQQQQSHLINSMDALKISQDCSNVNLSTNHFNYMVDILNSSSAEEKEVNIRETVNPDQESDMLNLPESPFEWSIVNSLLKLD</sequence>
<dbReference type="InterPro" id="IPR056276">
    <property type="entry name" value="AtC3H46-like_PABC-like"/>
</dbReference>
<protein>
    <recommendedName>
        <fullName evidence="12">Zinc finger CCCH domain-containing protein 18-like</fullName>
    </recommendedName>
</protein>
<evidence type="ECO:0000256" key="2">
    <source>
        <dbReference type="ARBA" id="ARBA00022771"/>
    </source>
</evidence>
<accession>A0AAN7R0U8</accession>
<dbReference type="SUPFAM" id="SSF54928">
    <property type="entry name" value="RNA-binding domain, RBD"/>
    <property type="match status" value="1"/>
</dbReference>
<dbReference type="InterPro" id="IPR036855">
    <property type="entry name" value="Znf_CCCH_sf"/>
</dbReference>
<dbReference type="Pfam" id="PF23182">
    <property type="entry name" value="PABC_AtC3H46"/>
    <property type="match status" value="1"/>
</dbReference>
<gene>
    <name evidence="10" type="ORF">SAY86_015920</name>
</gene>
<name>A0AAN7R0U8_TRANT</name>
<evidence type="ECO:0000256" key="3">
    <source>
        <dbReference type="ARBA" id="ARBA00022833"/>
    </source>
</evidence>
<dbReference type="PANTHER" id="PTHR24009">
    <property type="entry name" value="RNA-BINDING (RRM/RBD/RNP MOTIFS)"/>
    <property type="match status" value="1"/>
</dbReference>
<evidence type="ECO:0000256" key="5">
    <source>
        <dbReference type="ARBA" id="ARBA00023125"/>
    </source>
</evidence>